<feature type="compositionally biased region" description="Polar residues" evidence="1">
    <location>
        <begin position="39"/>
        <end position="48"/>
    </location>
</feature>
<gene>
    <name evidence="2" type="ORF">BSAL_77615</name>
</gene>
<name>A0A0S4IWR8_BODSA</name>
<feature type="region of interest" description="Disordered" evidence="1">
    <location>
        <begin position="1"/>
        <end position="141"/>
    </location>
</feature>
<feature type="compositionally biased region" description="Basic residues" evidence="1">
    <location>
        <begin position="294"/>
        <end position="308"/>
    </location>
</feature>
<feature type="region of interest" description="Disordered" evidence="1">
    <location>
        <begin position="486"/>
        <end position="510"/>
    </location>
</feature>
<feature type="compositionally biased region" description="Basic and acidic residues" evidence="1">
    <location>
        <begin position="276"/>
        <end position="293"/>
    </location>
</feature>
<dbReference type="VEuPathDB" id="TriTrypDB:BSAL_77615"/>
<sequence>MQPYHGPWSTSVGDDYHHHQPTAAPSQLINPTIHDVHASSHQQLSSPHNRQELYQEYHQRLQHAHARDGGSRSPRREGESDYDRHQPHHRQQMHLQQQYHSKQVRHEQAESDDDHGYLGTQHRPSEGSNSNQRTASKSLERKSTFVVTKIRGANGAEEIFPVVASGYRHKLKVAAETAADEALIRRVLRKANTRMDDGESEEDYQYLDEKPNHYYSYGQSHGHAASRSGGGGRKHNADIVETESEPEDESDSYSANDNLPHHRHDDHRYDNPYGRRGGDYDDDRTERRREGHSHSRHSKSPQRQRHHHESIPSSSRRTPERGNRQLQNEEDPSPARHRDRSPQQQQHQQEEPEVDRWRRIATPNPLLLHPPLPVLTATTTAAPQVAPHDELHQRTPPADIATNTSFAVDIYQRESKSVVQTSGVGVMTSPSLQPAPPAKLHAATSPVVVGTSRVANVISPLPGHHLPPSNLFGAGVRDTYTPFGPEVSSVRSSSAQSATPLPQPHTTPVMSHVPTAAATDAVRRTTLPPHHNAASVYSPRGEVGAAPVALLGTAANDVALASSTTSLMKKKN</sequence>
<feature type="compositionally biased region" description="Polar residues" evidence="1">
    <location>
        <begin position="126"/>
        <end position="137"/>
    </location>
</feature>
<proteinExistence type="predicted"/>
<evidence type="ECO:0000256" key="1">
    <source>
        <dbReference type="SAM" id="MobiDB-lite"/>
    </source>
</evidence>
<reference evidence="3" key="1">
    <citation type="submission" date="2015-09" db="EMBL/GenBank/DDBJ databases">
        <authorList>
            <consortium name="Pathogen Informatics"/>
        </authorList>
    </citation>
    <scope>NUCLEOTIDE SEQUENCE [LARGE SCALE GENOMIC DNA]</scope>
    <source>
        <strain evidence="3">Lake Konstanz</strain>
    </source>
</reference>
<feature type="compositionally biased region" description="Acidic residues" evidence="1">
    <location>
        <begin position="240"/>
        <end position="251"/>
    </location>
</feature>
<keyword evidence="3" id="KW-1185">Reference proteome</keyword>
<feature type="region of interest" description="Disordered" evidence="1">
    <location>
        <begin position="212"/>
        <end position="356"/>
    </location>
</feature>
<feature type="compositionally biased region" description="Basic and acidic residues" evidence="1">
    <location>
        <begin position="49"/>
        <end position="85"/>
    </location>
</feature>
<organism evidence="2 3">
    <name type="scientific">Bodo saltans</name>
    <name type="common">Flagellated protozoan</name>
    <dbReference type="NCBI Taxonomy" id="75058"/>
    <lineage>
        <taxon>Eukaryota</taxon>
        <taxon>Discoba</taxon>
        <taxon>Euglenozoa</taxon>
        <taxon>Kinetoplastea</taxon>
        <taxon>Metakinetoplastina</taxon>
        <taxon>Eubodonida</taxon>
        <taxon>Bodonidae</taxon>
        <taxon>Bodo</taxon>
    </lineage>
</organism>
<protein>
    <submittedName>
        <fullName evidence="2">Uncharacterized protein</fullName>
    </submittedName>
</protein>
<evidence type="ECO:0000313" key="3">
    <source>
        <dbReference type="Proteomes" id="UP000051952"/>
    </source>
</evidence>
<dbReference type="EMBL" id="CYKH01000750">
    <property type="protein sequence ID" value="CUG32279.1"/>
    <property type="molecule type" value="Genomic_DNA"/>
</dbReference>
<dbReference type="Proteomes" id="UP000051952">
    <property type="component" value="Unassembled WGS sequence"/>
</dbReference>
<evidence type="ECO:0000313" key="2">
    <source>
        <dbReference type="EMBL" id="CUG32279.1"/>
    </source>
</evidence>
<dbReference type="AlphaFoldDB" id="A0A0S4IWR8"/>
<accession>A0A0S4IWR8</accession>
<feature type="compositionally biased region" description="Low complexity" evidence="1">
    <location>
        <begin position="487"/>
        <end position="498"/>
    </location>
</feature>